<keyword evidence="1" id="KW-0812">Transmembrane</keyword>
<evidence type="ECO:0000259" key="3">
    <source>
        <dbReference type="Pfam" id="PF02272"/>
    </source>
</evidence>
<sequence>MRTAVGTGDLYAEATEFAQTQPEFVVGAALLFGAVILFVYAIVRWRRPHGKRFARLLKERDEISILMHPNPDPDAMSAATGVAALAEQFDTDATIQYAGQIRHQENRAFQTVLDLDFDVIDHVTDLAAEDVILVDHNEPRGFTGADGILPIAVVDHHPGDGTGELFTDVRTDYGACASIIAEYFQDIGAVPVPADRHTSETGARYTVPSAVATGLLCGILADTNRLTVGATGADFSAASYLYPGVDDDQLDRITNPAVDAEVLEVKARAIAGRKIRGSFAVCDVGSVSNADAIPQAADELIRLEGVTAVVICGEREGTLHISGRSRDDRVHMGKALETAVEPLPNAGAGGHARMGGGTINIQPGLPDGGDTGPETQFSRDSFTDRLFKVLAGDI</sequence>
<gene>
    <name evidence="4" type="ORF">AArcSt2_12200</name>
</gene>
<dbReference type="AlphaFoldDB" id="A0AAE3K8V1"/>
<dbReference type="Pfam" id="PF01368">
    <property type="entry name" value="DHH"/>
    <property type="match status" value="1"/>
</dbReference>
<reference evidence="4" key="1">
    <citation type="journal article" date="2022" name="Syst. Appl. Microbiol.">
        <title>Natronocalculus amylovorans gen. nov., sp. nov., and Natranaeroarchaeum aerophilus sp. nov., dominant culturable amylolytic natronoarchaea from hypersaline soda lakes in southwestern Siberia.</title>
        <authorList>
            <person name="Sorokin D.Y."/>
            <person name="Elcheninov A.G."/>
            <person name="Khizhniak T.V."/>
            <person name="Koenen M."/>
            <person name="Bale N.J."/>
            <person name="Damste J.S.S."/>
            <person name="Kublanov I.V."/>
        </authorList>
    </citation>
    <scope>NUCLEOTIDE SEQUENCE</scope>
    <source>
        <strain evidence="4">AArc-St2</strain>
    </source>
</reference>
<evidence type="ECO:0000313" key="4">
    <source>
        <dbReference type="EMBL" id="MCL9817707.1"/>
    </source>
</evidence>
<evidence type="ECO:0000259" key="2">
    <source>
        <dbReference type="Pfam" id="PF01368"/>
    </source>
</evidence>
<evidence type="ECO:0000256" key="1">
    <source>
        <dbReference type="SAM" id="Phobius"/>
    </source>
</evidence>
<feature type="domain" description="DDH" evidence="2">
    <location>
        <begin position="63"/>
        <end position="219"/>
    </location>
</feature>
<dbReference type="Pfam" id="PF02272">
    <property type="entry name" value="DHHA1"/>
    <property type="match status" value="1"/>
</dbReference>
<feature type="transmembrane region" description="Helical" evidence="1">
    <location>
        <begin position="24"/>
        <end position="43"/>
    </location>
</feature>
<evidence type="ECO:0000313" key="5">
    <source>
        <dbReference type="Proteomes" id="UP001203207"/>
    </source>
</evidence>
<dbReference type="InterPro" id="IPR038763">
    <property type="entry name" value="DHH_sf"/>
</dbReference>
<organism evidence="4 5">
    <name type="scientific">Natronocalculus amylovorans</name>
    <dbReference type="NCBI Taxonomy" id="2917812"/>
    <lineage>
        <taxon>Archaea</taxon>
        <taxon>Methanobacteriati</taxon>
        <taxon>Methanobacteriota</taxon>
        <taxon>Stenosarchaea group</taxon>
        <taxon>Halobacteria</taxon>
        <taxon>Halobacteriales</taxon>
        <taxon>Haloferacaceae</taxon>
        <taxon>Natronocalculus</taxon>
    </lineage>
</organism>
<keyword evidence="5" id="KW-1185">Reference proteome</keyword>
<dbReference type="SUPFAM" id="SSF64182">
    <property type="entry name" value="DHH phosphoesterases"/>
    <property type="match status" value="1"/>
</dbReference>
<keyword evidence="1" id="KW-1133">Transmembrane helix</keyword>
<dbReference type="PANTHER" id="PTHR47618">
    <property type="entry name" value="BIFUNCTIONAL OLIGORIBONUCLEASE AND PAP PHOSPHATASE NRNA"/>
    <property type="match status" value="1"/>
</dbReference>
<dbReference type="PANTHER" id="PTHR47618:SF1">
    <property type="entry name" value="BIFUNCTIONAL OLIGORIBONUCLEASE AND PAP PHOSPHATASE NRNA"/>
    <property type="match status" value="1"/>
</dbReference>
<feature type="domain" description="DHHA1" evidence="3">
    <location>
        <begin position="278"/>
        <end position="360"/>
    </location>
</feature>
<accession>A0AAE3K8V1</accession>
<dbReference type="InterPro" id="IPR003156">
    <property type="entry name" value="DHHA1_dom"/>
</dbReference>
<dbReference type="InterPro" id="IPR001667">
    <property type="entry name" value="DDH_dom"/>
</dbReference>
<dbReference type="RefSeq" id="WP_250584996.1">
    <property type="nucleotide sequence ID" value="NZ_JAKRVX010000005.1"/>
</dbReference>
<keyword evidence="1" id="KW-0472">Membrane</keyword>
<dbReference type="EMBL" id="JAKRVX010000005">
    <property type="protein sequence ID" value="MCL9817707.1"/>
    <property type="molecule type" value="Genomic_DNA"/>
</dbReference>
<dbReference type="InterPro" id="IPR051319">
    <property type="entry name" value="Oligoribo/pAp-PDE_c-di-AMP_PDE"/>
</dbReference>
<name>A0AAE3K8V1_9EURY</name>
<comment type="caution">
    <text evidence="4">The sequence shown here is derived from an EMBL/GenBank/DDBJ whole genome shotgun (WGS) entry which is preliminary data.</text>
</comment>
<dbReference type="Gene3D" id="3.90.1640.10">
    <property type="entry name" value="inorganic pyrophosphatase (n-terminal core)"/>
    <property type="match status" value="1"/>
</dbReference>
<protein>
    <submittedName>
        <fullName evidence="4">DHH family phosphoesterase</fullName>
    </submittedName>
</protein>
<dbReference type="GO" id="GO:0003676">
    <property type="term" value="F:nucleic acid binding"/>
    <property type="evidence" value="ECO:0007669"/>
    <property type="project" value="InterPro"/>
</dbReference>
<reference evidence="4" key="2">
    <citation type="submission" date="2022-02" db="EMBL/GenBank/DDBJ databases">
        <authorList>
            <person name="Elcheninov A.G."/>
            <person name="Sorokin D.Y."/>
            <person name="Kublanov I.V."/>
        </authorList>
    </citation>
    <scope>NUCLEOTIDE SEQUENCE</scope>
    <source>
        <strain evidence="4">AArc-St2</strain>
    </source>
</reference>
<dbReference type="Proteomes" id="UP001203207">
    <property type="component" value="Unassembled WGS sequence"/>
</dbReference>
<proteinExistence type="predicted"/>